<comment type="caution">
    <text evidence="3">The sequence shown here is derived from an EMBL/GenBank/DDBJ whole genome shotgun (WGS) entry which is preliminary data.</text>
</comment>
<gene>
    <name evidence="3" type="ORF">Cpap_0062</name>
</gene>
<dbReference type="GO" id="GO:0015074">
    <property type="term" value="P:DNA integration"/>
    <property type="evidence" value="ECO:0007669"/>
    <property type="project" value="InterPro"/>
</dbReference>
<dbReference type="Proteomes" id="UP000003860">
    <property type="component" value="Unassembled WGS sequence"/>
</dbReference>
<reference evidence="3" key="1">
    <citation type="submission" date="2009-07" db="EMBL/GenBank/DDBJ databases">
        <authorList>
            <consortium name="US DOE Joint Genome Institute (JGI-PGF)"/>
            <person name="Lucas S."/>
            <person name="Copeland A."/>
            <person name="Lapidus A."/>
            <person name="Glavina del Rio T."/>
            <person name="Tice H."/>
            <person name="Bruce D."/>
            <person name="Goodwin L."/>
            <person name="Pitluck S."/>
            <person name="Larimer F."/>
            <person name="Land M.L."/>
            <person name="Mouttaki H."/>
            <person name="He Z."/>
            <person name="Zhou J."/>
            <person name="Hemme C.L."/>
        </authorList>
    </citation>
    <scope>NUCLEOTIDE SEQUENCE [LARGE SCALE GENOMIC DNA]</scope>
    <source>
        <strain evidence="3">DSM 2782</strain>
    </source>
</reference>
<accession>F1TIN6</accession>
<reference evidence="3" key="2">
    <citation type="submission" date="2011-01" db="EMBL/GenBank/DDBJ databases">
        <title>The Non-contiguous Finished genome of Clostridium papyrosolvens.</title>
        <authorList>
            <person name="Lucas S."/>
            <person name="Copeland A."/>
            <person name="Lapidus A."/>
            <person name="Cheng J.-F."/>
            <person name="Goodwin L."/>
            <person name="Pitluck S."/>
            <person name="Misra M."/>
            <person name="Chertkov O."/>
            <person name="Detter J.C."/>
            <person name="Han C."/>
            <person name="Tapia R."/>
            <person name="Land M."/>
            <person name="Hauser L."/>
            <person name="Kyrpides N."/>
            <person name="Ivanova N."/>
            <person name="Pagani I."/>
            <person name="Mouttaki H."/>
            <person name="He Z."/>
            <person name="Zhou J."/>
            <person name="Hemme C.L."/>
            <person name="Woyke T."/>
        </authorList>
    </citation>
    <scope>NUCLEOTIDE SEQUENCE [LARGE SCALE GENOMIC DNA]</scope>
    <source>
        <strain evidence="3">DSM 2782</strain>
    </source>
</reference>
<dbReference type="SUPFAM" id="SSF56349">
    <property type="entry name" value="DNA breaking-rejoining enzymes"/>
    <property type="match status" value="1"/>
</dbReference>
<evidence type="ECO:0000313" key="3">
    <source>
        <dbReference type="EMBL" id="EGD45735.1"/>
    </source>
</evidence>
<keyword evidence="1" id="KW-0233">DNA recombination</keyword>
<evidence type="ECO:0000313" key="4">
    <source>
        <dbReference type="Proteomes" id="UP000003860"/>
    </source>
</evidence>
<dbReference type="STRING" id="588581.Cpap_0062"/>
<name>F1TIN6_9FIRM</name>
<dbReference type="GO" id="GO:0003677">
    <property type="term" value="F:DNA binding"/>
    <property type="evidence" value="ECO:0007669"/>
    <property type="project" value="InterPro"/>
</dbReference>
<feature type="domain" description="Tyr recombinase" evidence="2">
    <location>
        <begin position="9"/>
        <end position="210"/>
    </location>
</feature>
<protein>
    <submittedName>
        <fullName evidence="3">Integrase family protein</fullName>
    </submittedName>
</protein>
<dbReference type="InterPro" id="IPR013762">
    <property type="entry name" value="Integrase-like_cat_sf"/>
</dbReference>
<proteinExistence type="predicted"/>
<evidence type="ECO:0000259" key="2">
    <source>
        <dbReference type="PROSITE" id="PS51898"/>
    </source>
</evidence>
<keyword evidence="4" id="KW-1185">Reference proteome</keyword>
<dbReference type="InterPro" id="IPR002104">
    <property type="entry name" value="Integrase_catalytic"/>
</dbReference>
<organism evidence="3 4">
    <name type="scientific">Ruminiclostridium papyrosolvens DSM 2782</name>
    <dbReference type="NCBI Taxonomy" id="588581"/>
    <lineage>
        <taxon>Bacteria</taxon>
        <taxon>Bacillati</taxon>
        <taxon>Bacillota</taxon>
        <taxon>Clostridia</taxon>
        <taxon>Eubacteriales</taxon>
        <taxon>Oscillospiraceae</taxon>
        <taxon>Ruminiclostridium</taxon>
    </lineage>
</organism>
<dbReference type="GO" id="GO:0006310">
    <property type="term" value="P:DNA recombination"/>
    <property type="evidence" value="ECO:0007669"/>
    <property type="project" value="UniProtKB-KW"/>
</dbReference>
<dbReference type="PROSITE" id="PS51898">
    <property type="entry name" value="TYR_RECOMBINASE"/>
    <property type="match status" value="1"/>
</dbReference>
<evidence type="ECO:0000256" key="1">
    <source>
        <dbReference type="ARBA" id="ARBA00023172"/>
    </source>
</evidence>
<sequence length="210" mass="24581">MFDKKFCNRYSYNLTKDFWQCIEEEASQYAANSIDAAIIIRDSIIFQIGYSYGLRIEEMLNLTINDLNFDSSLSDEQSFGSIFVPLHSTKISSCDSRIVYALYPCVTELIQNYLNYYNVFFNRTPRLFSTVNGDQLTKSYICNRFRYYNSILPTDKRLNTIMSLRPFYIADILRIKGLPQSFINRQIGNNIINNQLYYHLLPSDFDGVNL</sequence>
<dbReference type="RefSeq" id="WP_004622560.1">
    <property type="nucleotide sequence ID" value="NZ_ACXX02000021.1"/>
</dbReference>
<dbReference type="AlphaFoldDB" id="F1TIN6"/>
<dbReference type="Gene3D" id="1.10.443.10">
    <property type="entry name" value="Intergrase catalytic core"/>
    <property type="match status" value="1"/>
</dbReference>
<dbReference type="InterPro" id="IPR011010">
    <property type="entry name" value="DNA_brk_join_enz"/>
</dbReference>
<dbReference type="EMBL" id="ACXX02000021">
    <property type="protein sequence ID" value="EGD45735.1"/>
    <property type="molecule type" value="Genomic_DNA"/>
</dbReference>
<dbReference type="OrthoDB" id="9766545at2"/>